<dbReference type="Proteomes" id="UP000250321">
    <property type="component" value="Unassembled WGS sequence"/>
</dbReference>
<feature type="signal peptide" evidence="2">
    <location>
        <begin position="1"/>
        <end position="30"/>
    </location>
</feature>
<feature type="compositionally biased region" description="Basic residues" evidence="1">
    <location>
        <begin position="90"/>
        <end position="104"/>
    </location>
</feature>
<keyword evidence="2" id="KW-0732">Signal</keyword>
<evidence type="ECO:0000256" key="1">
    <source>
        <dbReference type="SAM" id="MobiDB-lite"/>
    </source>
</evidence>
<proteinExistence type="predicted"/>
<dbReference type="InterPro" id="IPR044700">
    <property type="entry name" value="PIP2/PIPL1"/>
</dbReference>
<evidence type="ECO:0000313" key="4">
    <source>
        <dbReference type="Proteomes" id="UP000250321"/>
    </source>
</evidence>
<organism evidence="3 4">
    <name type="scientific">Prunus yedoensis var. nudiflora</name>
    <dbReference type="NCBI Taxonomy" id="2094558"/>
    <lineage>
        <taxon>Eukaryota</taxon>
        <taxon>Viridiplantae</taxon>
        <taxon>Streptophyta</taxon>
        <taxon>Embryophyta</taxon>
        <taxon>Tracheophyta</taxon>
        <taxon>Spermatophyta</taxon>
        <taxon>Magnoliopsida</taxon>
        <taxon>eudicotyledons</taxon>
        <taxon>Gunneridae</taxon>
        <taxon>Pentapetalae</taxon>
        <taxon>rosids</taxon>
        <taxon>fabids</taxon>
        <taxon>Rosales</taxon>
        <taxon>Rosaceae</taxon>
        <taxon>Amygdaloideae</taxon>
        <taxon>Amygdaleae</taxon>
        <taxon>Prunus</taxon>
    </lineage>
</organism>
<dbReference type="PANTHER" id="PTHR34663:SF19">
    <property type="match status" value="1"/>
</dbReference>
<feature type="chain" id="PRO_5016352046" evidence="2">
    <location>
        <begin position="31"/>
        <end position="178"/>
    </location>
</feature>
<sequence>MARALKSIALFFILLLASLLLSSKLSPTEARPLKPSRNGVARENVGFFTKVDGSGPSGPGVGHRSVSLQTSLASVKNSGPSPGSLFLFKRNTKTGPKPKPKNRGPRVIGLLEDEKSETVPNPREVGKGPSTFNDDLTFSSSSKKASRPRKPPSQVRSQLAYQIVKYKNALDQGAVSKA</sequence>
<dbReference type="GO" id="GO:0045087">
    <property type="term" value="P:innate immune response"/>
    <property type="evidence" value="ECO:0007669"/>
    <property type="project" value="InterPro"/>
</dbReference>
<feature type="region of interest" description="Disordered" evidence="1">
    <location>
        <begin position="72"/>
        <end position="157"/>
    </location>
</feature>
<dbReference type="AlphaFoldDB" id="A0A314XJ84"/>
<keyword evidence="4" id="KW-1185">Reference proteome</keyword>
<dbReference type="EMBL" id="PJQY01002669">
    <property type="protein sequence ID" value="PQP91770.1"/>
    <property type="molecule type" value="Genomic_DNA"/>
</dbReference>
<dbReference type="PANTHER" id="PTHR34663">
    <property type="entry name" value="OS06G0637400 PROTEIN"/>
    <property type="match status" value="1"/>
</dbReference>
<dbReference type="GO" id="GO:0050793">
    <property type="term" value="P:regulation of developmental process"/>
    <property type="evidence" value="ECO:0007669"/>
    <property type="project" value="InterPro"/>
</dbReference>
<gene>
    <name evidence="3" type="ORF">Pyn_06256</name>
</gene>
<name>A0A314XJ84_PRUYE</name>
<evidence type="ECO:0000313" key="3">
    <source>
        <dbReference type="EMBL" id="PQP91770.1"/>
    </source>
</evidence>
<comment type="caution">
    <text evidence="3">The sequence shown here is derived from an EMBL/GenBank/DDBJ whole genome shotgun (WGS) entry which is preliminary data.</text>
</comment>
<accession>A0A314XJ84</accession>
<protein>
    <submittedName>
        <fullName evidence="3">Uncharacterized protein</fullName>
    </submittedName>
</protein>
<reference evidence="3 4" key="1">
    <citation type="submission" date="2018-02" db="EMBL/GenBank/DDBJ databases">
        <title>Draft genome of wild Prunus yedoensis var. nudiflora.</title>
        <authorList>
            <person name="Baek S."/>
            <person name="Kim J.-H."/>
            <person name="Choi K."/>
            <person name="Kim G.-B."/>
            <person name="Cho A."/>
            <person name="Jang H."/>
            <person name="Shin C.-H."/>
            <person name="Yu H.-J."/>
            <person name="Mun J.-H."/>
        </authorList>
    </citation>
    <scope>NUCLEOTIDE SEQUENCE [LARGE SCALE GENOMIC DNA]</scope>
    <source>
        <strain evidence="4">cv. Jeju island</strain>
        <tissue evidence="3">Leaf</tissue>
    </source>
</reference>
<evidence type="ECO:0000256" key="2">
    <source>
        <dbReference type="SAM" id="SignalP"/>
    </source>
</evidence>
<feature type="compositionally biased region" description="Polar residues" evidence="1">
    <location>
        <begin position="72"/>
        <end position="81"/>
    </location>
</feature>